<protein>
    <submittedName>
        <fullName evidence="2">DUF1294 domain-containing protein</fullName>
    </submittedName>
</protein>
<keyword evidence="1" id="KW-0812">Transmembrane</keyword>
<organism evidence="2 3">
    <name type="scientific">Candidatus Gemmiger avistercoris</name>
    <dbReference type="NCBI Taxonomy" id="2838606"/>
    <lineage>
        <taxon>Bacteria</taxon>
        <taxon>Bacillati</taxon>
        <taxon>Bacillota</taxon>
        <taxon>Clostridia</taxon>
        <taxon>Eubacteriales</taxon>
        <taxon>Gemmiger</taxon>
    </lineage>
</organism>
<keyword evidence="1" id="KW-0472">Membrane</keyword>
<dbReference type="GO" id="GO:0003676">
    <property type="term" value="F:nucleic acid binding"/>
    <property type="evidence" value="ECO:0007669"/>
    <property type="project" value="InterPro"/>
</dbReference>
<feature type="transmembrane region" description="Helical" evidence="1">
    <location>
        <begin position="64"/>
        <end position="85"/>
    </location>
</feature>
<dbReference type="EMBL" id="DXBF01000054">
    <property type="protein sequence ID" value="HIZ62391.1"/>
    <property type="molecule type" value="Genomic_DNA"/>
</dbReference>
<proteinExistence type="predicted"/>
<feature type="transmembrane region" description="Helical" evidence="1">
    <location>
        <begin position="36"/>
        <end position="57"/>
    </location>
</feature>
<evidence type="ECO:0000256" key="1">
    <source>
        <dbReference type="SAM" id="Phobius"/>
    </source>
</evidence>
<comment type="caution">
    <text evidence="2">The sequence shown here is derived from an EMBL/GenBank/DDBJ whole genome shotgun (WGS) entry which is preliminary data.</text>
</comment>
<evidence type="ECO:0000313" key="3">
    <source>
        <dbReference type="Proteomes" id="UP000824105"/>
    </source>
</evidence>
<dbReference type="Pfam" id="PF06961">
    <property type="entry name" value="DUF1294"/>
    <property type="match status" value="1"/>
</dbReference>
<name>A0A9D2JPI2_9FIRM</name>
<dbReference type="AlphaFoldDB" id="A0A9D2JPI2"/>
<sequence>MKILLFYLVCVNLVSFGLMAADKRRARARRWRISERTLFAAALLGGSLGAIVGMYLFRHKTKHWYFVVGMPLILAAEILIGVWLAGGNYVAGIF</sequence>
<keyword evidence="1" id="KW-1133">Transmembrane helix</keyword>
<accession>A0A9D2JPI2</accession>
<dbReference type="InterPro" id="IPR012156">
    <property type="entry name" value="Cold_shock_CspA"/>
</dbReference>
<dbReference type="InterPro" id="IPR010718">
    <property type="entry name" value="DUF1294"/>
</dbReference>
<gene>
    <name evidence="2" type="ORF">H9724_06455</name>
</gene>
<reference evidence="2" key="1">
    <citation type="journal article" date="2021" name="PeerJ">
        <title>Extensive microbial diversity within the chicken gut microbiome revealed by metagenomics and culture.</title>
        <authorList>
            <person name="Gilroy R."/>
            <person name="Ravi A."/>
            <person name="Getino M."/>
            <person name="Pursley I."/>
            <person name="Horton D.L."/>
            <person name="Alikhan N.F."/>
            <person name="Baker D."/>
            <person name="Gharbi K."/>
            <person name="Hall N."/>
            <person name="Watson M."/>
            <person name="Adriaenssens E.M."/>
            <person name="Foster-Nyarko E."/>
            <person name="Jarju S."/>
            <person name="Secka A."/>
            <person name="Antonio M."/>
            <person name="Oren A."/>
            <person name="Chaudhuri R.R."/>
            <person name="La Ragione R."/>
            <person name="Hildebrand F."/>
            <person name="Pallen M.J."/>
        </authorList>
    </citation>
    <scope>NUCLEOTIDE SEQUENCE</scope>
    <source>
        <strain evidence="2">CHK188-11489</strain>
    </source>
</reference>
<reference evidence="2" key="2">
    <citation type="submission" date="2021-04" db="EMBL/GenBank/DDBJ databases">
        <authorList>
            <person name="Gilroy R."/>
        </authorList>
    </citation>
    <scope>NUCLEOTIDE SEQUENCE</scope>
    <source>
        <strain evidence="2">CHK188-11489</strain>
    </source>
</reference>
<evidence type="ECO:0000313" key="2">
    <source>
        <dbReference type="EMBL" id="HIZ62391.1"/>
    </source>
</evidence>
<dbReference type="PIRSF" id="PIRSF002599">
    <property type="entry name" value="Cold_shock_A"/>
    <property type="match status" value="1"/>
</dbReference>
<dbReference type="Proteomes" id="UP000824105">
    <property type="component" value="Unassembled WGS sequence"/>
</dbReference>